<sequence length="137" mass="15372">MNHDQPDPETVAQRITEAEWRVMEALWDRSPRTAADLAADLCPASGWSERTVKTLVGRLVKKGAVSFEALGKRYLYAPRISRGECVMAEGKSFVERVFGGSTKPLLAHFAREGELSADDIRELRELLDDLERREGGR</sequence>
<dbReference type="EMBL" id="CP036287">
    <property type="protein sequence ID" value="QDU69798.1"/>
    <property type="molecule type" value="Genomic_DNA"/>
</dbReference>
<keyword evidence="2" id="KW-0805">Transcription regulation</keyword>
<dbReference type="Gene3D" id="1.10.4040.10">
    <property type="entry name" value="Penicillinase repressor domain"/>
    <property type="match status" value="1"/>
</dbReference>
<dbReference type="InterPro" id="IPR036390">
    <property type="entry name" value="WH_DNA-bd_sf"/>
</dbReference>
<evidence type="ECO:0000256" key="2">
    <source>
        <dbReference type="ARBA" id="ARBA00023015"/>
    </source>
</evidence>
<dbReference type="InterPro" id="IPR005650">
    <property type="entry name" value="BlaI_family"/>
</dbReference>
<keyword evidence="3" id="KW-0238">DNA-binding</keyword>
<evidence type="ECO:0000256" key="4">
    <source>
        <dbReference type="ARBA" id="ARBA00023163"/>
    </source>
</evidence>
<dbReference type="Gene3D" id="1.10.10.10">
    <property type="entry name" value="Winged helix-like DNA-binding domain superfamily/Winged helix DNA-binding domain"/>
    <property type="match status" value="1"/>
</dbReference>
<keyword evidence="4" id="KW-0804">Transcription</keyword>
<organism evidence="5 6">
    <name type="scientific">Engelhardtia mirabilis</name>
    <dbReference type="NCBI Taxonomy" id="2528011"/>
    <lineage>
        <taxon>Bacteria</taxon>
        <taxon>Pseudomonadati</taxon>
        <taxon>Planctomycetota</taxon>
        <taxon>Planctomycetia</taxon>
        <taxon>Planctomycetia incertae sedis</taxon>
        <taxon>Engelhardtia</taxon>
    </lineage>
</organism>
<dbReference type="GO" id="GO:0003677">
    <property type="term" value="F:DNA binding"/>
    <property type="evidence" value="ECO:0007669"/>
    <property type="project" value="UniProtKB-KW"/>
</dbReference>
<dbReference type="RefSeq" id="WP_145070038.1">
    <property type="nucleotide sequence ID" value="NZ_CP036287.1"/>
</dbReference>
<accession>A0A518BS52</accession>
<dbReference type="GO" id="GO:0045892">
    <property type="term" value="P:negative regulation of DNA-templated transcription"/>
    <property type="evidence" value="ECO:0007669"/>
    <property type="project" value="InterPro"/>
</dbReference>
<reference evidence="5 6" key="1">
    <citation type="submission" date="2019-02" db="EMBL/GenBank/DDBJ databases">
        <title>Deep-cultivation of Planctomycetes and their phenomic and genomic characterization uncovers novel biology.</title>
        <authorList>
            <person name="Wiegand S."/>
            <person name="Jogler M."/>
            <person name="Boedeker C."/>
            <person name="Pinto D."/>
            <person name="Vollmers J."/>
            <person name="Rivas-Marin E."/>
            <person name="Kohn T."/>
            <person name="Peeters S.H."/>
            <person name="Heuer A."/>
            <person name="Rast P."/>
            <person name="Oberbeckmann S."/>
            <person name="Bunk B."/>
            <person name="Jeske O."/>
            <person name="Meyerdierks A."/>
            <person name="Storesund J.E."/>
            <person name="Kallscheuer N."/>
            <person name="Luecker S."/>
            <person name="Lage O.M."/>
            <person name="Pohl T."/>
            <person name="Merkel B.J."/>
            <person name="Hornburger P."/>
            <person name="Mueller R.-W."/>
            <person name="Bruemmer F."/>
            <person name="Labrenz M."/>
            <person name="Spormann A.M."/>
            <person name="Op den Camp H."/>
            <person name="Overmann J."/>
            <person name="Amann R."/>
            <person name="Jetten M.S.M."/>
            <person name="Mascher T."/>
            <person name="Medema M.H."/>
            <person name="Devos D.P."/>
            <person name="Kaster A.-K."/>
            <person name="Ovreas L."/>
            <person name="Rohde M."/>
            <person name="Galperin M.Y."/>
            <person name="Jogler C."/>
        </authorList>
    </citation>
    <scope>NUCLEOTIDE SEQUENCE [LARGE SCALE GENOMIC DNA]</scope>
    <source>
        <strain evidence="5 6">Pla133</strain>
    </source>
</reference>
<evidence type="ECO:0000313" key="5">
    <source>
        <dbReference type="EMBL" id="QDU69798.1"/>
    </source>
</evidence>
<dbReference type="InterPro" id="IPR036388">
    <property type="entry name" value="WH-like_DNA-bd_sf"/>
</dbReference>
<comment type="similarity">
    <text evidence="1">Belongs to the BlaI transcriptional regulatory family.</text>
</comment>
<gene>
    <name evidence="5" type="primary">blaI</name>
    <name evidence="5" type="ORF">Pla133_49200</name>
</gene>
<evidence type="ECO:0000256" key="1">
    <source>
        <dbReference type="ARBA" id="ARBA00011046"/>
    </source>
</evidence>
<dbReference type="SUPFAM" id="SSF46785">
    <property type="entry name" value="Winged helix' DNA-binding domain"/>
    <property type="match status" value="1"/>
</dbReference>
<proteinExistence type="inferred from homology"/>
<protein>
    <submittedName>
        <fullName evidence="5">Penicillinase repressor</fullName>
    </submittedName>
</protein>
<dbReference type="KEGG" id="pbap:Pla133_49200"/>
<name>A0A518BS52_9BACT</name>
<evidence type="ECO:0000256" key="3">
    <source>
        <dbReference type="ARBA" id="ARBA00023125"/>
    </source>
</evidence>
<dbReference type="AlphaFoldDB" id="A0A518BS52"/>
<dbReference type="PIRSF" id="PIRSF019455">
    <property type="entry name" value="CopR_AtkY"/>
    <property type="match status" value="1"/>
</dbReference>
<dbReference type="Proteomes" id="UP000316921">
    <property type="component" value="Chromosome"/>
</dbReference>
<keyword evidence="6" id="KW-1185">Reference proteome</keyword>
<dbReference type="Pfam" id="PF03965">
    <property type="entry name" value="Penicillinase_R"/>
    <property type="match status" value="1"/>
</dbReference>
<evidence type="ECO:0000313" key="6">
    <source>
        <dbReference type="Proteomes" id="UP000316921"/>
    </source>
</evidence>